<evidence type="ECO:0000256" key="8">
    <source>
        <dbReference type="ARBA" id="ARBA00022729"/>
    </source>
</evidence>
<proteinExistence type="inferred from homology"/>
<evidence type="ECO:0000256" key="9">
    <source>
        <dbReference type="ARBA" id="ARBA00022801"/>
    </source>
</evidence>
<keyword evidence="8 12" id="KW-0732">Signal</keyword>
<dbReference type="InterPro" id="IPR041756">
    <property type="entry name" value="M28_SGAP-like"/>
</dbReference>
<dbReference type="CDD" id="cd03876">
    <property type="entry name" value="M28_SGAP_like"/>
    <property type="match status" value="1"/>
</dbReference>
<evidence type="ECO:0000259" key="13">
    <source>
        <dbReference type="Pfam" id="PF04389"/>
    </source>
</evidence>
<dbReference type="AlphaFoldDB" id="A0A3A9WH41"/>
<dbReference type="Gene3D" id="3.40.630.10">
    <property type="entry name" value="Zn peptidases"/>
    <property type="match status" value="1"/>
</dbReference>
<evidence type="ECO:0000256" key="4">
    <source>
        <dbReference type="ARBA" id="ARBA00011245"/>
    </source>
</evidence>
<evidence type="ECO:0000256" key="2">
    <source>
        <dbReference type="ARBA" id="ARBA00004613"/>
    </source>
</evidence>
<keyword evidence="10" id="KW-0862">Zinc</keyword>
<keyword evidence="7" id="KW-0479">Metal-binding</keyword>
<dbReference type="PANTHER" id="PTHR12147">
    <property type="entry name" value="METALLOPEPTIDASE M28 FAMILY MEMBER"/>
    <property type="match status" value="1"/>
</dbReference>
<evidence type="ECO:0000256" key="3">
    <source>
        <dbReference type="ARBA" id="ARBA00005957"/>
    </source>
</evidence>
<evidence type="ECO:0000256" key="7">
    <source>
        <dbReference type="ARBA" id="ARBA00022723"/>
    </source>
</evidence>
<dbReference type="Proteomes" id="UP000268652">
    <property type="component" value="Unassembled WGS sequence"/>
</dbReference>
<dbReference type="Pfam" id="PF04389">
    <property type="entry name" value="Peptidase_M28"/>
    <property type="match status" value="1"/>
</dbReference>
<dbReference type="SUPFAM" id="SSF53187">
    <property type="entry name" value="Zn-dependent exopeptidases"/>
    <property type="match status" value="1"/>
</dbReference>
<evidence type="ECO:0000256" key="10">
    <source>
        <dbReference type="ARBA" id="ARBA00022833"/>
    </source>
</evidence>
<gene>
    <name evidence="15" type="ORF">D7318_06040</name>
    <name evidence="14" type="ORF">D7319_04440</name>
</gene>
<keyword evidence="11" id="KW-1015">Disulfide bond</keyword>
<dbReference type="PANTHER" id="PTHR12147:SF26">
    <property type="entry name" value="PEPTIDASE M28 DOMAIN-CONTAINING PROTEIN"/>
    <property type="match status" value="1"/>
</dbReference>
<evidence type="ECO:0000256" key="5">
    <source>
        <dbReference type="ARBA" id="ARBA00022525"/>
    </source>
</evidence>
<dbReference type="GO" id="GO:0005576">
    <property type="term" value="C:extracellular region"/>
    <property type="evidence" value="ECO:0007669"/>
    <property type="project" value="UniProtKB-SubCell"/>
</dbReference>
<dbReference type="EMBL" id="RBDY01000003">
    <property type="protein sequence ID" value="RKN25817.1"/>
    <property type="molecule type" value="Genomic_DNA"/>
</dbReference>
<feature type="domain" description="Peptidase M28" evidence="13">
    <location>
        <begin position="122"/>
        <end position="327"/>
    </location>
</feature>
<protein>
    <submittedName>
        <fullName evidence="14">M20/M25/M40 family metallo-hydrolase</fullName>
    </submittedName>
</protein>
<evidence type="ECO:0000313" key="17">
    <source>
        <dbReference type="Proteomes" id="UP000275024"/>
    </source>
</evidence>
<evidence type="ECO:0000313" key="14">
    <source>
        <dbReference type="EMBL" id="RKN12130.1"/>
    </source>
</evidence>
<keyword evidence="5" id="KW-0964">Secreted</keyword>
<dbReference type="GO" id="GO:0008235">
    <property type="term" value="F:metalloexopeptidase activity"/>
    <property type="evidence" value="ECO:0007669"/>
    <property type="project" value="InterPro"/>
</dbReference>
<keyword evidence="9 14" id="KW-0378">Hydrolase</keyword>
<keyword evidence="16" id="KW-1185">Reference proteome</keyword>
<evidence type="ECO:0000313" key="16">
    <source>
        <dbReference type="Proteomes" id="UP000268652"/>
    </source>
</evidence>
<comment type="caution">
    <text evidence="14">The sequence shown here is derived from an EMBL/GenBank/DDBJ whole genome shotgun (WGS) entry which is preliminary data.</text>
</comment>
<dbReference type="OrthoDB" id="345880at2"/>
<dbReference type="FunFam" id="3.40.630.10:FF:000066">
    <property type="entry name" value="M28 family peptidase"/>
    <property type="match status" value="1"/>
</dbReference>
<dbReference type="InterPro" id="IPR007484">
    <property type="entry name" value="Peptidase_M28"/>
</dbReference>
<sequence length="333" mass="34266">MLVVRSRPHRVPGVATVPRPSRAVLAALSAALVLTALPGAATATATAPAAPPTAAAAPDIALDRLLAQLADFEAIADANGGNRAHGRPGYAASVDHIQEQLDAAGFTTERQEFTAGGTTGHNLIAEWPQAATDDVLLTGAHLDSVGSGPGINDNGSGSAAVLEVALAVAESGLAPERRLRFAWWGAEELGLVGSRHYVDSLAPDELASLTGYLNADMVASPNAGYFVYDENPEIQAVFADWFAQRGVTTQASSEVRGRSDHAPFDAVGVPVGGVFTGAGQAKTAAQAELWGGDAGVSFDPCYHRACDDLANVDETALDRNADALAHAVWELGS</sequence>
<feature type="signal peptide" evidence="12">
    <location>
        <begin position="1"/>
        <end position="43"/>
    </location>
</feature>
<evidence type="ECO:0000256" key="12">
    <source>
        <dbReference type="SAM" id="SignalP"/>
    </source>
</evidence>
<evidence type="ECO:0000256" key="11">
    <source>
        <dbReference type="ARBA" id="ARBA00023157"/>
    </source>
</evidence>
<dbReference type="InterPro" id="IPR045175">
    <property type="entry name" value="M28_fam"/>
</dbReference>
<comment type="subunit">
    <text evidence="4">Monomer.</text>
</comment>
<evidence type="ECO:0000256" key="1">
    <source>
        <dbReference type="ARBA" id="ARBA00001947"/>
    </source>
</evidence>
<evidence type="ECO:0000256" key="6">
    <source>
        <dbReference type="ARBA" id="ARBA00022670"/>
    </source>
</evidence>
<comment type="cofactor">
    <cofactor evidence="1">
        <name>Zn(2+)</name>
        <dbReference type="ChEBI" id="CHEBI:29105"/>
    </cofactor>
</comment>
<dbReference type="GO" id="GO:0006508">
    <property type="term" value="P:proteolysis"/>
    <property type="evidence" value="ECO:0007669"/>
    <property type="project" value="UniProtKB-KW"/>
</dbReference>
<comment type="subcellular location">
    <subcellularLocation>
        <location evidence="2">Secreted</location>
    </subcellularLocation>
</comment>
<feature type="chain" id="PRO_5017202400" evidence="12">
    <location>
        <begin position="44"/>
        <end position="333"/>
    </location>
</feature>
<keyword evidence="6" id="KW-0645">Protease</keyword>
<dbReference type="Proteomes" id="UP000275024">
    <property type="component" value="Unassembled WGS sequence"/>
</dbReference>
<name>A0A3A9WH41_9ACTN</name>
<evidence type="ECO:0000313" key="15">
    <source>
        <dbReference type="EMBL" id="RKN25817.1"/>
    </source>
</evidence>
<organism evidence="14 17">
    <name type="scientific">Streptomyces radicis</name>
    <dbReference type="NCBI Taxonomy" id="1750517"/>
    <lineage>
        <taxon>Bacteria</taxon>
        <taxon>Bacillati</taxon>
        <taxon>Actinomycetota</taxon>
        <taxon>Actinomycetes</taxon>
        <taxon>Kitasatosporales</taxon>
        <taxon>Streptomycetaceae</taxon>
        <taxon>Streptomyces</taxon>
    </lineage>
</organism>
<dbReference type="GO" id="GO:0046872">
    <property type="term" value="F:metal ion binding"/>
    <property type="evidence" value="ECO:0007669"/>
    <property type="project" value="UniProtKB-KW"/>
</dbReference>
<reference evidence="16 17" key="1">
    <citation type="submission" date="2018-09" db="EMBL/GenBank/DDBJ databases">
        <title>Streptomyces sp. nov. DS1-2, an endophytic actinomycete isolated from roots of Dendrobium scabrilingue.</title>
        <authorList>
            <person name="Kuncharoen N."/>
            <person name="Kudo T."/>
            <person name="Ohkuma M."/>
            <person name="Yuki M."/>
            <person name="Tanasupawat S."/>
        </authorList>
    </citation>
    <scope>NUCLEOTIDE SEQUENCE [LARGE SCALE GENOMIC DNA]</scope>
    <source>
        <strain evidence="14 17">AZ1-7</strain>
        <strain evidence="15 16">DS1-2</strain>
    </source>
</reference>
<comment type="similarity">
    <text evidence="3">Belongs to the peptidase M28 family. M28A subfamily.</text>
</comment>
<dbReference type="GO" id="GO:0004177">
    <property type="term" value="F:aminopeptidase activity"/>
    <property type="evidence" value="ECO:0007669"/>
    <property type="project" value="InterPro"/>
</dbReference>
<accession>A0A3A9WH41</accession>
<dbReference type="EMBL" id="RBDX01000002">
    <property type="protein sequence ID" value="RKN12130.1"/>
    <property type="molecule type" value="Genomic_DNA"/>
</dbReference>